<dbReference type="SMART" id="SM00950">
    <property type="entry name" value="Piwi"/>
    <property type="match status" value="1"/>
</dbReference>
<evidence type="ECO:0000313" key="3">
    <source>
        <dbReference type="Proteomes" id="UP001152747"/>
    </source>
</evidence>
<sequence>MSLEAQFRNLQLAPSSKWYPRPTEKCSGEFYTEKQKLLVNWFRLAKNCTGKLIFEYKVEVLKEVGRKEVPVQAKNRVKLFWTLCRNGDFPVQKLVYDDFETVYSHEQFPQEKYVYKMKNVPEAGNSRRPDVYVLKISYLNNFKLGFSRRNPEADDEIANRSQKFLKCLFTQKFRYSPSDAENPAFFRDFTNDRNSIIHIPTIDLRPKFEVAPGIGAWMGIYFAVRETDKYEPVLNFGLVHKLFYSIPRMNLLDYMLILIDEKTHQNDELRENYKLKIQKNEFGMSQTQRDRARHLLKDLRLKAENVPDRHQKFVERHVSFIEFTEQIAQNYVLREIHGTPTMLEYYAHFRLPLRFPAFPLALCKSGKKELLLPIEILFIHETGQRFKNHLDFNMRTQFVRGATLPPQEHKKSIEAMLEKFDFGPEGGADLPLPLPHFLRSFDVSPKLEMIECVGKVLKEPQLVNRENQRIEMTQDVRGFREKVLNIVPRGKLAVGLIVLREDGKEAACVNERDLQEFYTLLMDVCIERGLPIEENENRGNRSLFRVFSNVACFNGPENFQTAIHHTIHQFNQLPEPEKAQKSLFFLIIHKKSYEAYGRIKFICDTEIGVANQVIDETTVRKAIREAQEGPESGLKASKKIFYNIALKINAKLGGVNQEIGFSEDFEMSPEEKEKREKEPLIMYVGIDVTHPTEGSGIDFSIAGIVASINRGATRYIPAVVAQMEKNPDVRKAEKGQPNLKKSREITDILEGKFVAILQKFAETNRNRLPDKIVILRDGISDSEMLENAHFELKSLRNEVAIFMGNRENSTEKEPEYTYIVVQKRHKTRFYRVSEENLEKSTGILNPKSGTVADKTVVSPYKFDFWLTSQHGALGTSRPGHYTVLFDNSGMTKDQVYKMCYELSFLSARCRKPISIPAPIHYAHLTCEKAKEIFKATKKGLARPEKERMMIEQVLQPNRCYPGMSFV</sequence>
<comment type="caution">
    <text evidence="2">The sequence shown here is derived from an EMBL/GenBank/DDBJ whole genome shotgun (WGS) entry which is preliminary data.</text>
</comment>
<dbReference type="GO" id="GO:0003676">
    <property type="term" value="F:nucleic acid binding"/>
    <property type="evidence" value="ECO:0007669"/>
    <property type="project" value="InterPro"/>
</dbReference>
<dbReference type="AlphaFoldDB" id="A0A9P1N4V7"/>
<proteinExistence type="predicted"/>
<dbReference type="OrthoDB" id="10252740at2759"/>
<keyword evidence="3" id="KW-1185">Reference proteome</keyword>
<dbReference type="Gene3D" id="3.40.50.2300">
    <property type="match status" value="1"/>
</dbReference>
<dbReference type="SUPFAM" id="SSF53098">
    <property type="entry name" value="Ribonuclease H-like"/>
    <property type="match status" value="1"/>
</dbReference>
<reference evidence="2" key="1">
    <citation type="submission" date="2022-11" db="EMBL/GenBank/DDBJ databases">
        <authorList>
            <person name="Kikuchi T."/>
        </authorList>
    </citation>
    <scope>NUCLEOTIDE SEQUENCE</scope>
    <source>
        <strain evidence="2">PS1010</strain>
    </source>
</reference>
<evidence type="ECO:0000259" key="1">
    <source>
        <dbReference type="PROSITE" id="PS50822"/>
    </source>
</evidence>
<dbReference type="InterPro" id="IPR012337">
    <property type="entry name" value="RNaseH-like_sf"/>
</dbReference>
<dbReference type="InterPro" id="IPR036085">
    <property type="entry name" value="PAZ_dom_sf"/>
</dbReference>
<dbReference type="Proteomes" id="UP001152747">
    <property type="component" value="Unassembled WGS sequence"/>
</dbReference>
<dbReference type="Gene3D" id="2.170.260.10">
    <property type="entry name" value="paz domain"/>
    <property type="match status" value="1"/>
</dbReference>
<feature type="domain" description="Piwi" evidence="1">
    <location>
        <begin position="583"/>
        <end position="934"/>
    </location>
</feature>
<organism evidence="2 3">
    <name type="scientific">Caenorhabditis angaria</name>
    <dbReference type="NCBI Taxonomy" id="860376"/>
    <lineage>
        <taxon>Eukaryota</taxon>
        <taxon>Metazoa</taxon>
        <taxon>Ecdysozoa</taxon>
        <taxon>Nematoda</taxon>
        <taxon>Chromadorea</taxon>
        <taxon>Rhabditida</taxon>
        <taxon>Rhabditina</taxon>
        <taxon>Rhabditomorpha</taxon>
        <taxon>Rhabditoidea</taxon>
        <taxon>Rhabditidae</taxon>
        <taxon>Peloderinae</taxon>
        <taxon>Caenorhabditis</taxon>
    </lineage>
</organism>
<accession>A0A9P1N4V7</accession>
<dbReference type="InterPro" id="IPR036397">
    <property type="entry name" value="RNaseH_sf"/>
</dbReference>
<dbReference type="Gene3D" id="3.30.420.10">
    <property type="entry name" value="Ribonuclease H-like superfamily/Ribonuclease H"/>
    <property type="match status" value="1"/>
</dbReference>
<name>A0A9P1N4V7_9PELO</name>
<dbReference type="Pfam" id="PF02171">
    <property type="entry name" value="Piwi"/>
    <property type="match status" value="1"/>
</dbReference>
<dbReference type="InterPro" id="IPR003165">
    <property type="entry name" value="Piwi"/>
</dbReference>
<dbReference type="EMBL" id="CANHGI010000005">
    <property type="protein sequence ID" value="CAI5449964.1"/>
    <property type="molecule type" value="Genomic_DNA"/>
</dbReference>
<gene>
    <name evidence="2" type="ORF">CAMP_LOCUS12601</name>
</gene>
<evidence type="ECO:0000313" key="2">
    <source>
        <dbReference type="EMBL" id="CAI5449964.1"/>
    </source>
</evidence>
<dbReference type="PANTHER" id="PTHR22891">
    <property type="entry name" value="EUKARYOTIC TRANSLATION INITIATION FACTOR 2C"/>
    <property type="match status" value="1"/>
</dbReference>
<dbReference type="SUPFAM" id="SSF101690">
    <property type="entry name" value="PAZ domain"/>
    <property type="match status" value="1"/>
</dbReference>
<dbReference type="PROSITE" id="PS50822">
    <property type="entry name" value="PIWI"/>
    <property type="match status" value="1"/>
</dbReference>
<protein>
    <recommendedName>
        <fullName evidence="1">Piwi domain-containing protein</fullName>
    </recommendedName>
</protein>